<dbReference type="Proteomes" id="UP001217963">
    <property type="component" value="Chromosome VII"/>
</dbReference>
<evidence type="ECO:0000313" key="2">
    <source>
        <dbReference type="EMBL" id="WEL39566.1"/>
    </source>
</evidence>
<evidence type="ECO:0000313" key="1">
    <source>
        <dbReference type="EMBL" id="WEL39138.1"/>
    </source>
</evidence>
<keyword evidence="4" id="KW-1185">Reference proteome</keyword>
<dbReference type="Proteomes" id="UP001217963">
    <property type="component" value="Chromosome X"/>
</dbReference>
<dbReference type="EMBL" id="CP119071">
    <property type="protein sequence ID" value="WEL39566.1"/>
    <property type="molecule type" value="Genomic_DNA"/>
</dbReference>
<dbReference type="Proteomes" id="UP001217963">
    <property type="component" value="Chromosome XI"/>
</dbReference>
<reference evidence="1 4" key="1">
    <citation type="submission" date="2023-02" db="EMBL/GenBank/DDBJ databases">
        <title>Encephalitozoon hellem ATCC 50451 complete genome.</title>
        <authorList>
            <person name="Mascarenhas dos Santos A.C."/>
            <person name="Julian A.T."/>
            <person name="Pombert J.-F."/>
        </authorList>
    </citation>
    <scope>NUCLEOTIDE SEQUENCE [LARGE SCALE GENOMIC DNA]</scope>
    <source>
        <strain evidence="1 4">ATCC 50451</strain>
    </source>
</reference>
<organism evidence="1 4">
    <name type="scientific">Encephalitozoon hellem</name>
    <name type="common">Microsporidian parasite</name>
    <dbReference type="NCBI Taxonomy" id="27973"/>
    <lineage>
        <taxon>Eukaryota</taxon>
        <taxon>Fungi</taxon>
        <taxon>Fungi incertae sedis</taxon>
        <taxon>Microsporidia</taxon>
        <taxon>Unikaryonidae</taxon>
        <taxon>Encephalitozoon</taxon>
    </lineage>
</organism>
<sequence length="132" mass="14585">MVNAMIEMREMIENRRRRVLRRKARVELSVDGDSHCSFLLLLNMMRHCITRYRKGGKDMASLGSVSSLSALSSGSKQIMIGSAIDIGAAQICMMSQKPRAAPCSFVCSSVCSSSGRFILTFMMGGRRESIIL</sequence>
<protein>
    <submittedName>
        <fullName evidence="1">Uncharacterized protein</fullName>
    </submittedName>
</protein>
<accession>A0ABY8CJP5</accession>
<dbReference type="EMBL" id="CP119072">
    <property type="protein sequence ID" value="WEL39991.1"/>
    <property type="molecule type" value="Genomic_DNA"/>
</dbReference>
<gene>
    <name evidence="1" type="ORF">PFJ87_07g02210</name>
    <name evidence="2" type="ORF">PFJ87_10g00100</name>
    <name evidence="3" type="ORF">PFJ87_11g02300</name>
</gene>
<name>A0ABY8CJP5_ENCHE</name>
<proteinExistence type="predicted"/>
<dbReference type="EMBL" id="CP119068">
    <property type="protein sequence ID" value="WEL39138.1"/>
    <property type="molecule type" value="Genomic_DNA"/>
</dbReference>
<evidence type="ECO:0000313" key="3">
    <source>
        <dbReference type="EMBL" id="WEL39991.1"/>
    </source>
</evidence>
<evidence type="ECO:0000313" key="4">
    <source>
        <dbReference type="Proteomes" id="UP001217963"/>
    </source>
</evidence>